<accession>A0A1M7D5C0</accession>
<protein>
    <recommendedName>
        <fullName evidence="1">SnoaL-like domain-containing protein</fullName>
    </recommendedName>
</protein>
<dbReference type="AlphaFoldDB" id="A0A1M7D5C0"/>
<dbReference type="EMBL" id="FRBY01000002">
    <property type="protein sequence ID" value="SHL74389.1"/>
    <property type="molecule type" value="Genomic_DNA"/>
</dbReference>
<evidence type="ECO:0000313" key="2">
    <source>
        <dbReference type="EMBL" id="SHL74389.1"/>
    </source>
</evidence>
<dbReference type="SUPFAM" id="SSF54427">
    <property type="entry name" value="NTF2-like"/>
    <property type="match status" value="1"/>
</dbReference>
<organism evidence="2 3">
    <name type="scientific">Flavobacterium saccharophilum</name>
    <dbReference type="NCBI Taxonomy" id="29534"/>
    <lineage>
        <taxon>Bacteria</taxon>
        <taxon>Pseudomonadati</taxon>
        <taxon>Bacteroidota</taxon>
        <taxon>Flavobacteriia</taxon>
        <taxon>Flavobacteriales</taxon>
        <taxon>Flavobacteriaceae</taxon>
        <taxon>Flavobacterium</taxon>
    </lineage>
</organism>
<dbReference type="Proteomes" id="UP000184121">
    <property type="component" value="Unassembled WGS sequence"/>
</dbReference>
<dbReference type="STRING" id="29534.SAMN05444366_1404"/>
<evidence type="ECO:0000259" key="1">
    <source>
        <dbReference type="Pfam" id="PF12680"/>
    </source>
</evidence>
<dbReference type="InterPro" id="IPR032710">
    <property type="entry name" value="NTF2-like_dom_sf"/>
</dbReference>
<evidence type="ECO:0000313" key="3">
    <source>
        <dbReference type="Proteomes" id="UP000184121"/>
    </source>
</evidence>
<dbReference type="OrthoDB" id="8684708at2"/>
<reference evidence="3" key="1">
    <citation type="submission" date="2016-11" db="EMBL/GenBank/DDBJ databases">
        <authorList>
            <person name="Varghese N."/>
            <person name="Submissions S."/>
        </authorList>
    </citation>
    <scope>NUCLEOTIDE SEQUENCE [LARGE SCALE GENOMIC DNA]</scope>
    <source>
        <strain evidence="3">DSM 1811</strain>
    </source>
</reference>
<dbReference type="InterPro" id="IPR037401">
    <property type="entry name" value="SnoaL-like"/>
</dbReference>
<dbReference type="Pfam" id="PF12680">
    <property type="entry name" value="SnoaL_2"/>
    <property type="match status" value="1"/>
</dbReference>
<name>A0A1M7D5C0_9FLAO</name>
<proteinExistence type="predicted"/>
<feature type="domain" description="SnoaL-like" evidence="1">
    <location>
        <begin position="7"/>
        <end position="101"/>
    </location>
</feature>
<keyword evidence="3" id="KW-1185">Reference proteome</keyword>
<dbReference type="Gene3D" id="3.10.450.50">
    <property type="match status" value="1"/>
</dbReference>
<dbReference type="RefSeq" id="WP_072970865.1">
    <property type="nucleotide sequence ID" value="NZ_FRBY01000002.1"/>
</dbReference>
<gene>
    <name evidence="2" type="ORF">SAMN05444366_1404</name>
</gene>
<sequence>MKLPQVVERFIETQHIFDSKAFAECFTESAIVHDEGKTHNGKEEIQQWINHAMEEYKSALEPLNYEQSESKGVLTANVSGTFPGSPIVLKFHFDFNNGQIQDLKVTD</sequence>